<dbReference type="Pfam" id="PF01968">
    <property type="entry name" value="Hydantoinase_A"/>
    <property type="match status" value="1"/>
</dbReference>
<feature type="domain" description="Hydantoinase A/oxoprolinase" evidence="1">
    <location>
        <begin position="189"/>
        <end position="573"/>
    </location>
</feature>
<feature type="domain" description="Hydantoinase/oxoprolinase N-terminal" evidence="2">
    <location>
        <begin position="7"/>
        <end position="169"/>
    </location>
</feature>
<evidence type="ECO:0000313" key="3">
    <source>
        <dbReference type="EMBL" id="MQW34785.1"/>
    </source>
</evidence>
<dbReference type="InterPro" id="IPR043129">
    <property type="entry name" value="ATPase_NBD"/>
</dbReference>
<dbReference type="SUPFAM" id="SSF53067">
    <property type="entry name" value="Actin-like ATPase domain"/>
    <property type="match status" value="1"/>
</dbReference>
<organism evidence="3 4">
    <name type="scientific">Rhizobium meliloti</name>
    <name type="common">Ensifer meliloti</name>
    <name type="synonym">Sinorhizobium meliloti</name>
    <dbReference type="NCBI Taxonomy" id="382"/>
    <lineage>
        <taxon>Bacteria</taxon>
        <taxon>Pseudomonadati</taxon>
        <taxon>Pseudomonadota</taxon>
        <taxon>Alphaproteobacteria</taxon>
        <taxon>Hyphomicrobiales</taxon>
        <taxon>Rhizobiaceae</taxon>
        <taxon>Sinorhizobium/Ensifer group</taxon>
        <taxon>Sinorhizobium</taxon>
    </lineage>
</organism>
<evidence type="ECO:0000259" key="1">
    <source>
        <dbReference type="Pfam" id="PF01968"/>
    </source>
</evidence>
<accession>A0AAW9TUY1</accession>
<evidence type="ECO:0000313" key="4">
    <source>
        <dbReference type="Proteomes" id="UP000429484"/>
    </source>
</evidence>
<dbReference type="RefSeq" id="WP_013844961.1">
    <property type="nucleotide sequence ID" value="NZ_BJNJ01000109.1"/>
</dbReference>
<dbReference type="Pfam" id="PF05378">
    <property type="entry name" value="Hydant_A_N"/>
    <property type="match status" value="1"/>
</dbReference>
<protein>
    <submittedName>
        <fullName evidence="3">Hydantoinase/oxoprolinase family protein</fullName>
    </submittedName>
</protein>
<proteinExistence type="predicted"/>
<reference evidence="3 4" key="1">
    <citation type="journal article" date="2013" name="Genome Biol.">
        <title>Comparative genomics of the core and accessory genomes of 48 Sinorhizobium strains comprising five genospecies.</title>
        <authorList>
            <person name="Sugawara M."/>
            <person name="Epstein B."/>
            <person name="Badgley B.D."/>
            <person name="Unno T."/>
            <person name="Xu L."/>
            <person name="Reese J."/>
            <person name="Gyaneshwar P."/>
            <person name="Denny R."/>
            <person name="Mudge J."/>
            <person name="Bharti A.K."/>
            <person name="Farmer A.D."/>
            <person name="May G.D."/>
            <person name="Woodward J.E."/>
            <person name="Medigue C."/>
            <person name="Vallenet D."/>
            <person name="Lajus A."/>
            <person name="Rouy Z."/>
            <person name="Martinez-Vaz B."/>
            <person name="Tiffin P."/>
            <person name="Young N.D."/>
            <person name="Sadowsky M.J."/>
        </authorList>
    </citation>
    <scope>NUCLEOTIDE SEQUENCE [LARGE SCALE GENOMIC DNA]</scope>
    <source>
        <strain evidence="3 4">N6B1</strain>
    </source>
</reference>
<dbReference type="Proteomes" id="UP000429484">
    <property type="component" value="Unassembled WGS sequence"/>
</dbReference>
<dbReference type="PANTHER" id="PTHR11365">
    <property type="entry name" value="5-OXOPROLINASE RELATED"/>
    <property type="match status" value="1"/>
</dbReference>
<sequence length="668" mass="70110">MTPHLLLGIDTGGTYTDAVLFSEATGVVAKAKALTTRHDLAEGVSGAVETVLAKARVPVSAISLVSLSTTLATNALVEGQGGRAGLIMIGFGPEDLKRDGLQEALGSDPVLFLPGGHNVHGGETPLDMSALDETLPDLSSQVSSFAIAGYFAVRNPDHEKRVRDRIREVSHLPVTCSHELSSKLGGPRRALTTLLNARLVSMIDRLIGSCEDFLKARGIDVPMMVVRGDGALISAAEARLRPIETILSGPAASLVGARYLTGLDNAIVSDIGGTTTDVAVLEKGRPRLDAEGAVVGGFRTMVEAVAMRTYGLGGDSEVKINDRGLKARLDLGPRRFLPLSLAAALHGDAVLSVLEKQLRAPHAGRHDGRLAVRTGLPDHLASGLQPQEQALYGRIGMAPVALADLLVSTPQKATLDRLVARGLVHICGLTPSDAMHVLGRQAQWNGEAARLGLEIAARTKDGSGQPIAASVEALAQMIVDRLTRQSSEAILQACLSEDSAAIDPTASLAVDRALKREPGIVRFSISLDRPLVGLGASAPVYYPAIAEMLSTEAAIPEEADVANAVGAVVGQVRATVTVFVTTPEEGIFIVNGAGASERFVDQQEAFGVARRRAETMALESARANGAEEPAAVLREEIDAPEVEGSRKLIEARFIASASGRPRIAHHAF</sequence>
<dbReference type="EMBL" id="WISR01000156">
    <property type="protein sequence ID" value="MQW34785.1"/>
    <property type="molecule type" value="Genomic_DNA"/>
</dbReference>
<dbReference type="KEGG" id="smer:DU99_00300"/>
<gene>
    <name evidence="3" type="ORF">GHK53_18780</name>
</gene>
<name>A0AAW9TUY1_RHIML</name>
<comment type="caution">
    <text evidence="3">The sequence shown here is derived from an EMBL/GenBank/DDBJ whole genome shotgun (WGS) entry which is preliminary data.</text>
</comment>
<dbReference type="GO" id="GO:0005829">
    <property type="term" value="C:cytosol"/>
    <property type="evidence" value="ECO:0007669"/>
    <property type="project" value="TreeGrafter"/>
</dbReference>
<dbReference type="GO" id="GO:0006749">
    <property type="term" value="P:glutathione metabolic process"/>
    <property type="evidence" value="ECO:0007669"/>
    <property type="project" value="TreeGrafter"/>
</dbReference>
<dbReference type="InterPro" id="IPR008040">
    <property type="entry name" value="Hydant_A_N"/>
</dbReference>
<dbReference type="Gene3D" id="3.30.420.40">
    <property type="match status" value="1"/>
</dbReference>
<dbReference type="InterPro" id="IPR045079">
    <property type="entry name" value="Oxoprolinase-like"/>
</dbReference>
<dbReference type="GO" id="GO:0017168">
    <property type="term" value="F:5-oxoprolinase (ATP-hydrolyzing) activity"/>
    <property type="evidence" value="ECO:0007669"/>
    <property type="project" value="TreeGrafter"/>
</dbReference>
<dbReference type="PANTHER" id="PTHR11365:SF2">
    <property type="entry name" value="5-OXOPROLINASE"/>
    <property type="match status" value="1"/>
</dbReference>
<evidence type="ECO:0000259" key="2">
    <source>
        <dbReference type="Pfam" id="PF05378"/>
    </source>
</evidence>
<dbReference type="AlphaFoldDB" id="A0AAW9TUY1"/>
<dbReference type="InterPro" id="IPR002821">
    <property type="entry name" value="Hydantoinase_A"/>
</dbReference>